<dbReference type="RefSeq" id="WP_134195618.1">
    <property type="nucleotide sequence ID" value="NZ_JBHLUW010000032.1"/>
</dbReference>
<name>A0A4R8LGK0_9BURK</name>
<feature type="signal peptide" evidence="1">
    <location>
        <begin position="1"/>
        <end position="28"/>
    </location>
</feature>
<evidence type="ECO:0000313" key="2">
    <source>
        <dbReference type="EMBL" id="TDY42237.1"/>
    </source>
</evidence>
<evidence type="ECO:0000256" key="1">
    <source>
        <dbReference type="SAM" id="SignalP"/>
    </source>
</evidence>
<comment type="caution">
    <text evidence="2">The sequence shown here is derived from an EMBL/GenBank/DDBJ whole genome shotgun (WGS) entry which is preliminary data.</text>
</comment>
<dbReference type="EMBL" id="SORE01000022">
    <property type="protein sequence ID" value="TDY42237.1"/>
    <property type="molecule type" value="Genomic_DNA"/>
</dbReference>
<reference evidence="2 3" key="1">
    <citation type="submission" date="2019-03" db="EMBL/GenBank/DDBJ databases">
        <title>Genomic Encyclopedia of Type Strains, Phase III (KMG-III): the genomes of soil and plant-associated and newly described type strains.</title>
        <authorList>
            <person name="Whitman W."/>
        </authorList>
    </citation>
    <scope>NUCLEOTIDE SEQUENCE [LARGE SCALE GENOMIC DNA]</scope>
    <source>
        <strain evidence="2 3">LMG 29544</strain>
    </source>
</reference>
<dbReference type="OrthoDB" id="8926484at2"/>
<keyword evidence="3" id="KW-1185">Reference proteome</keyword>
<sequence>MQPRTIRHSTATALAASLVLAVSSRAFAQSPALPPVQTQGDVSFVSGGIGHDEAEAMRHDENQWPLSMGFFGPTGDYLADVQVRVADAKGDEVMHADSRGPYMLVKLPAGSYTVYARYKTDEQHRAVNVAGNGHQRVSFRFNVQ</sequence>
<evidence type="ECO:0000313" key="3">
    <source>
        <dbReference type="Proteomes" id="UP000295509"/>
    </source>
</evidence>
<dbReference type="Gene3D" id="2.60.40.1120">
    <property type="entry name" value="Carboxypeptidase-like, regulatory domain"/>
    <property type="match status" value="1"/>
</dbReference>
<keyword evidence="1" id="KW-0732">Signal</keyword>
<protein>
    <recommendedName>
        <fullName evidence="4">Carboxypeptidase family protein</fullName>
    </recommendedName>
</protein>
<dbReference type="AlphaFoldDB" id="A0A4R8LGK0"/>
<dbReference type="Proteomes" id="UP000295509">
    <property type="component" value="Unassembled WGS sequence"/>
</dbReference>
<accession>A0A4R8LGK0</accession>
<proteinExistence type="predicted"/>
<organism evidence="2 3">
    <name type="scientific">Paraburkholderia rhizosphaerae</name>
    <dbReference type="NCBI Taxonomy" id="480658"/>
    <lineage>
        <taxon>Bacteria</taxon>
        <taxon>Pseudomonadati</taxon>
        <taxon>Pseudomonadota</taxon>
        <taxon>Betaproteobacteria</taxon>
        <taxon>Burkholderiales</taxon>
        <taxon>Burkholderiaceae</taxon>
        <taxon>Paraburkholderia</taxon>
    </lineage>
</organism>
<gene>
    <name evidence="2" type="ORF">BX592_12246</name>
</gene>
<feature type="chain" id="PRO_5020702694" description="Carboxypeptidase family protein" evidence="1">
    <location>
        <begin position="29"/>
        <end position="144"/>
    </location>
</feature>
<evidence type="ECO:0008006" key="4">
    <source>
        <dbReference type="Google" id="ProtNLM"/>
    </source>
</evidence>